<gene>
    <name evidence="2" type="ORF">ACFQDM_10005</name>
</gene>
<keyword evidence="3" id="KW-1185">Reference proteome</keyword>
<evidence type="ECO:0008006" key="4">
    <source>
        <dbReference type="Google" id="ProtNLM"/>
    </source>
</evidence>
<evidence type="ECO:0000313" key="2">
    <source>
        <dbReference type="EMBL" id="MFC6198415.1"/>
    </source>
</evidence>
<evidence type="ECO:0000313" key="3">
    <source>
        <dbReference type="Proteomes" id="UP001596303"/>
    </source>
</evidence>
<keyword evidence="1" id="KW-0732">Signal</keyword>
<feature type="chain" id="PRO_5046164451" description="3-keto-disaccharide hydrolase domain-containing protein" evidence="1">
    <location>
        <begin position="25"/>
        <end position="197"/>
    </location>
</feature>
<dbReference type="RefSeq" id="WP_377378605.1">
    <property type="nucleotide sequence ID" value="NZ_JBHSSW010000012.1"/>
</dbReference>
<feature type="signal peptide" evidence="1">
    <location>
        <begin position="1"/>
        <end position="24"/>
    </location>
</feature>
<sequence>MRSITRALIALTALGAMTLPVALAEAPIMGPLSSLLPSNETNGAWTATTTPNSWTLENTSDPGDLVYFYLNPVPGTEGMRMVSTRIDVSADASGGAGLFYGFDPQTKFYFLLVIENDELVFYRRDQTGLNMMTTTSSDAITTGFNTLTVSERGSEIAIAVNGNEVATIENDVTGKGAVGVAAFGTGTFTFQGFDIAN</sequence>
<dbReference type="EMBL" id="JBHSSW010000012">
    <property type="protein sequence ID" value="MFC6198415.1"/>
    <property type="molecule type" value="Genomic_DNA"/>
</dbReference>
<accession>A0ABW1SA05</accession>
<proteinExistence type="predicted"/>
<protein>
    <recommendedName>
        <fullName evidence="4">3-keto-disaccharide hydrolase domain-containing protein</fullName>
    </recommendedName>
</protein>
<reference evidence="3" key="1">
    <citation type="journal article" date="2019" name="Int. J. Syst. Evol. Microbiol.">
        <title>The Global Catalogue of Microorganisms (GCM) 10K type strain sequencing project: providing services to taxonomists for standard genome sequencing and annotation.</title>
        <authorList>
            <consortium name="The Broad Institute Genomics Platform"/>
            <consortium name="The Broad Institute Genome Sequencing Center for Infectious Disease"/>
            <person name="Wu L."/>
            <person name="Ma J."/>
        </authorList>
    </citation>
    <scope>NUCLEOTIDE SEQUENCE [LARGE SCALE GENOMIC DNA]</scope>
    <source>
        <strain evidence="3">CGMCC-1.15741</strain>
    </source>
</reference>
<dbReference type="Proteomes" id="UP001596303">
    <property type="component" value="Unassembled WGS sequence"/>
</dbReference>
<comment type="caution">
    <text evidence="2">The sequence shown here is derived from an EMBL/GenBank/DDBJ whole genome shotgun (WGS) entry which is preliminary data.</text>
</comment>
<dbReference type="Gene3D" id="2.60.120.560">
    <property type="entry name" value="Exo-inulinase, domain 1"/>
    <property type="match status" value="1"/>
</dbReference>
<organism evidence="2 3">
    <name type="scientific">Ponticaulis profundi</name>
    <dbReference type="NCBI Taxonomy" id="2665222"/>
    <lineage>
        <taxon>Bacteria</taxon>
        <taxon>Pseudomonadati</taxon>
        <taxon>Pseudomonadota</taxon>
        <taxon>Alphaproteobacteria</taxon>
        <taxon>Hyphomonadales</taxon>
        <taxon>Hyphomonadaceae</taxon>
        <taxon>Ponticaulis</taxon>
    </lineage>
</organism>
<name>A0ABW1SA05_9PROT</name>
<evidence type="ECO:0000256" key="1">
    <source>
        <dbReference type="SAM" id="SignalP"/>
    </source>
</evidence>